<feature type="region of interest" description="Disordered" evidence="1">
    <location>
        <begin position="1"/>
        <end position="46"/>
    </location>
</feature>
<dbReference type="InParanoid" id="I1H8W4"/>
<dbReference type="EnsemblPlants" id="KQK23254">
    <property type="protein sequence ID" value="KQK23254"/>
    <property type="gene ID" value="BRADI_1g72260v3"/>
</dbReference>
<dbReference type="OrthoDB" id="719620at2759"/>
<reference evidence="2 3" key="1">
    <citation type="journal article" date="2010" name="Nature">
        <title>Genome sequencing and analysis of the model grass Brachypodium distachyon.</title>
        <authorList>
            <consortium name="International Brachypodium Initiative"/>
        </authorList>
    </citation>
    <scope>NUCLEOTIDE SEQUENCE [LARGE SCALE GENOMIC DNA]</scope>
    <source>
        <strain evidence="2 3">Bd21</strain>
    </source>
</reference>
<feature type="compositionally biased region" description="Basic residues" evidence="1">
    <location>
        <begin position="34"/>
        <end position="43"/>
    </location>
</feature>
<dbReference type="EMBL" id="CM000880">
    <property type="protein sequence ID" value="KQK23254.1"/>
    <property type="molecule type" value="Genomic_DNA"/>
</dbReference>
<dbReference type="Gramene" id="KQK23254">
    <property type="protein sequence ID" value="KQK23254"/>
    <property type="gene ID" value="BRADI_1g72260v3"/>
</dbReference>
<evidence type="ECO:0000313" key="4">
    <source>
        <dbReference type="Proteomes" id="UP000008810"/>
    </source>
</evidence>
<dbReference type="PANTHER" id="PTHR47865:SF1">
    <property type="entry name" value="OS08G0106700 PROTEIN"/>
    <property type="match status" value="1"/>
</dbReference>
<proteinExistence type="predicted"/>
<name>I1H8W4_BRADI</name>
<gene>
    <name evidence="2" type="ORF">BRADI_1g72260v3</name>
</gene>
<reference evidence="3" key="3">
    <citation type="submission" date="2018-08" db="UniProtKB">
        <authorList>
            <consortium name="EnsemblPlants"/>
        </authorList>
    </citation>
    <scope>IDENTIFICATION</scope>
    <source>
        <strain evidence="3">cv. Bd21</strain>
    </source>
</reference>
<reference evidence="2" key="2">
    <citation type="submission" date="2017-06" db="EMBL/GenBank/DDBJ databases">
        <title>WGS assembly of Brachypodium distachyon.</title>
        <authorList>
            <consortium name="The International Brachypodium Initiative"/>
            <person name="Lucas S."/>
            <person name="Harmon-Smith M."/>
            <person name="Lail K."/>
            <person name="Tice H."/>
            <person name="Grimwood J."/>
            <person name="Bruce D."/>
            <person name="Barry K."/>
            <person name="Shu S."/>
            <person name="Lindquist E."/>
            <person name="Wang M."/>
            <person name="Pitluck S."/>
            <person name="Vogel J.P."/>
            <person name="Garvin D.F."/>
            <person name="Mockler T.C."/>
            <person name="Schmutz J."/>
            <person name="Rokhsar D."/>
            <person name="Bevan M.W."/>
        </authorList>
    </citation>
    <scope>NUCLEOTIDE SEQUENCE</scope>
    <source>
        <strain evidence="2">Bd21</strain>
    </source>
</reference>
<protein>
    <submittedName>
        <fullName evidence="2 3">Uncharacterized protein</fullName>
    </submittedName>
</protein>
<accession>I1H8W4</accession>
<dbReference type="PANTHER" id="PTHR47865">
    <property type="entry name" value="OS05G0580550 PROTEIN"/>
    <property type="match status" value="1"/>
</dbReference>
<feature type="compositionally biased region" description="Low complexity" evidence="1">
    <location>
        <begin position="8"/>
        <end position="19"/>
    </location>
</feature>
<sequence length="142" mass="15525">MAGVVVESTKTIGTATTSTESDEDEDCISTARSSAKRPAKKAKKDVSEEEDLISTLGRVGSELAAAIVTAAKKSAPQPPPVDEIPDNLYETLLGMEGYSETQIDDYYIFLVSNPRSAKAFMKMGHVGQLVWMDRYINKEFKD</sequence>
<organism evidence="3">
    <name type="scientific">Brachypodium distachyon</name>
    <name type="common">Purple false brome</name>
    <name type="synonym">Trachynia distachya</name>
    <dbReference type="NCBI Taxonomy" id="15368"/>
    <lineage>
        <taxon>Eukaryota</taxon>
        <taxon>Viridiplantae</taxon>
        <taxon>Streptophyta</taxon>
        <taxon>Embryophyta</taxon>
        <taxon>Tracheophyta</taxon>
        <taxon>Spermatophyta</taxon>
        <taxon>Magnoliopsida</taxon>
        <taxon>Liliopsida</taxon>
        <taxon>Poales</taxon>
        <taxon>Poaceae</taxon>
        <taxon>BOP clade</taxon>
        <taxon>Pooideae</taxon>
        <taxon>Stipodae</taxon>
        <taxon>Brachypodieae</taxon>
        <taxon>Brachypodium</taxon>
    </lineage>
</organism>
<dbReference type="Proteomes" id="UP000008810">
    <property type="component" value="Chromosome 1"/>
</dbReference>
<dbReference type="HOGENOM" id="CLU_1818463_0_0_1"/>
<keyword evidence="4" id="KW-1185">Reference proteome</keyword>
<evidence type="ECO:0000313" key="3">
    <source>
        <dbReference type="EnsemblPlants" id="KQK23254"/>
    </source>
</evidence>
<dbReference type="AlphaFoldDB" id="I1H8W4"/>
<dbReference type="OMA" id="QINNSVW"/>
<evidence type="ECO:0000313" key="2">
    <source>
        <dbReference type="EMBL" id="KQK23254.1"/>
    </source>
</evidence>
<evidence type="ECO:0000256" key="1">
    <source>
        <dbReference type="SAM" id="MobiDB-lite"/>
    </source>
</evidence>